<evidence type="ECO:0000313" key="5">
    <source>
        <dbReference type="EMBL" id="AEI92303.1"/>
    </source>
</evidence>
<dbReference type="InterPro" id="IPR010255">
    <property type="entry name" value="Haem_peroxidase_sf"/>
</dbReference>
<dbReference type="GO" id="GO:0046872">
    <property type="term" value="F:metal ion binding"/>
    <property type="evidence" value="ECO:0007669"/>
    <property type="project" value="UniProtKB-KW"/>
</dbReference>
<evidence type="ECO:0000313" key="6">
    <source>
        <dbReference type="Proteomes" id="UP000001353"/>
    </source>
</evidence>
<dbReference type="EMBL" id="CP002623">
    <property type="protein sequence ID" value="AEI92303.1"/>
    <property type="molecule type" value="Genomic_DNA"/>
</dbReference>
<dbReference type="InterPro" id="IPR050783">
    <property type="entry name" value="Oxylipin_biosynth_metab"/>
</dbReference>
<keyword evidence="2" id="KW-0223">Dioxygenase</keyword>
<evidence type="ECO:0000256" key="3">
    <source>
        <dbReference type="ARBA" id="ARBA00023002"/>
    </source>
</evidence>
<dbReference type="SUPFAM" id="SSF48113">
    <property type="entry name" value="Heme-dependent peroxidases"/>
    <property type="match status" value="1"/>
</dbReference>
<organism evidence="5 6">
    <name type="scientific">Roseobacter litoralis (strain ATCC 49566 / DSM 6996 / JCM 21268 / NBRC 15278 / OCh 149)</name>
    <dbReference type="NCBI Taxonomy" id="391595"/>
    <lineage>
        <taxon>Bacteria</taxon>
        <taxon>Pseudomonadati</taxon>
        <taxon>Pseudomonadota</taxon>
        <taxon>Alphaproteobacteria</taxon>
        <taxon>Rhodobacterales</taxon>
        <taxon>Roseobacteraceae</taxon>
        <taxon>Roseobacter</taxon>
    </lineage>
</organism>
<dbReference type="GO" id="GO:0016702">
    <property type="term" value="F:oxidoreductase activity, acting on single donors with incorporation of molecular oxygen, incorporation of two atoms of oxygen"/>
    <property type="evidence" value="ECO:0007669"/>
    <property type="project" value="TreeGrafter"/>
</dbReference>
<keyword evidence="6" id="KW-1185">Reference proteome</keyword>
<dbReference type="CDD" id="cd09816">
    <property type="entry name" value="prostaglandin_endoperoxide_synthase"/>
    <property type="match status" value="1"/>
</dbReference>
<dbReference type="GO" id="GO:0006631">
    <property type="term" value="P:fatty acid metabolic process"/>
    <property type="evidence" value="ECO:0007669"/>
    <property type="project" value="UniProtKB-ARBA"/>
</dbReference>
<evidence type="ECO:0000256" key="2">
    <source>
        <dbReference type="ARBA" id="ARBA00022964"/>
    </source>
</evidence>
<dbReference type="GO" id="GO:0004601">
    <property type="term" value="F:peroxidase activity"/>
    <property type="evidence" value="ECO:0007669"/>
    <property type="project" value="UniProtKB-KW"/>
</dbReference>
<keyword evidence="4" id="KW-0408">Iron</keyword>
<dbReference type="GO" id="GO:0005737">
    <property type="term" value="C:cytoplasm"/>
    <property type="evidence" value="ECO:0007669"/>
    <property type="project" value="TreeGrafter"/>
</dbReference>
<sequence length="520" mass="58669">MSRIPYNVQKFLFSIVEAIPPLAALVNKFAINRVVKRARTRPHPLSTGRDYVSWSGLTDRRWSARHLPPQTRDNLPDPEVLQELFRRKEGTQRLCPKSTCLFPAFAQYLTDGFIRTESEHLTPEGQDPKLHLKRNTSNHDIDMCTLYGRTPAQTDALRLQSSDPGHKGRLKSQMIGDEEYPPFLYRDGVPDPDFAVLDPPLGGADQSPEKQAKLFAVGGDRVNSVPQVAMLNTLFLREHNRLAGEIEVVHPDWDDDRVFETARNTVIVIFIKIIVEDYINHISPLPFTLRADPSVAWNAPWNKPNWITTEFSLLYRWHALIPDQIQWGDDLHPVHTTFMNNDLLIRDGLLKGFAGICATQAAELGPRNTAEPLLKVELASIEQDRFCQLAGFSDYCNYMSQQRPASFKAISSDPEISDTLAKHYGGPRDVDFHVGLFCEDRVPNSPLPNLILVFVALDAFSQALTNPLLSQHVFKRGTFSAPGWSAIRQTESLRDVLDRNVAGGAGDTFIAMTRKEWVPE</sequence>
<reference evidence="5 6" key="1">
    <citation type="journal article" date="2011" name="BMC Genomics">
        <title>Comparative genome analysis and genome-guided physiological analysis of Roseobacter litoralis.</title>
        <authorList>
            <person name="Kalhoefer D."/>
            <person name="Thole S."/>
            <person name="Voget S."/>
            <person name="Lehmann R."/>
            <person name="Liesegang H."/>
            <person name="Wollher A."/>
            <person name="Daniel R."/>
            <person name="Simon M."/>
            <person name="Brinkhoff T."/>
        </authorList>
    </citation>
    <scope>NUCLEOTIDE SEQUENCE [LARGE SCALE GENOMIC DNA]</scope>
    <source>
        <strain evidence="6">ATCC 49566 / DSM 6996 / JCM 21268 / NBRC 15278 / OCh 149</strain>
    </source>
</reference>
<dbReference type="PANTHER" id="PTHR11903:SF39">
    <property type="entry name" value="PROSTAGLANDIN G_H SYNTHASE 2-LIKE"/>
    <property type="match status" value="1"/>
</dbReference>
<proteinExistence type="predicted"/>
<dbReference type="InterPro" id="IPR037120">
    <property type="entry name" value="Haem_peroxidase_sf_animal"/>
</dbReference>
<dbReference type="PANTHER" id="PTHR11903">
    <property type="entry name" value="PROSTAGLANDIN G/H SYNTHASE"/>
    <property type="match status" value="1"/>
</dbReference>
<dbReference type="GO" id="GO:0020037">
    <property type="term" value="F:heme binding"/>
    <property type="evidence" value="ECO:0007669"/>
    <property type="project" value="InterPro"/>
</dbReference>
<dbReference type="PRINTS" id="PR00457">
    <property type="entry name" value="ANPEROXIDASE"/>
</dbReference>
<keyword evidence="1" id="KW-0479">Metal-binding</keyword>
<evidence type="ECO:0000256" key="4">
    <source>
        <dbReference type="ARBA" id="ARBA00023004"/>
    </source>
</evidence>
<dbReference type="Gene3D" id="1.10.640.10">
    <property type="entry name" value="Haem peroxidase domain superfamily, animal type"/>
    <property type="match status" value="1"/>
</dbReference>
<dbReference type="RefSeq" id="WP_013960246.1">
    <property type="nucleotide sequence ID" value="NC_015730.1"/>
</dbReference>
<dbReference type="OrthoDB" id="9765610at2"/>
<dbReference type="KEGG" id="rli:RLO149_c002730"/>
<dbReference type="GO" id="GO:0006979">
    <property type="term" value="P:response to oxidative stress"/>
    <property type="evidence" value="ECO:0007669"/>
    <property type="project" value="InterPro"/>
</dbReference>
<dbReference type="Pfam" id="PF03098">
    <property type="entry name" value="An_peroxidase"/>
    <property type="match status" value="1"/>
</dbReference>
<dbReference type="eggNOG" id="COG2124">
    <property type="taxonomic scope" value="Bacteria"/>
</dbReference>
<dbReference type="STRING" id="391595.RLO149_c002730"/>
<dbReference type="AlphaFoldDB" id="F7ZGK3"/>
<dbReference type="InterPro" id="IPR019791">
    <property type="entry name" value="Haem_peroxidase_animal"/>
</dbReference>
<dbReference type="Proteomes" id="UP000001353">
    <property type="component" value="Chromosome"/>
</dbReference>
<dbReference type="GO" id="GO:0004666">
    <property type="term" value="F:prostaglandin-endoperoxide synthase activity"/>
    <property type="evidence" value="ECO:0007669"/>
    <property type="project" value="TreeGrafter"/>
</dbReference>
<name>F7ZGK3_ROSLO</name>
<accession>F7ZGK3</accession>
<gene>
    <name evidence="5" type="ordered locus">RLO149_c002730</name>
</gene>
<dbReference type="PROSITE" id="PS50292">
    <property type="entry name" value="PEROXIDASE_3"/>
    <property type="match status" value="1"/>
</dbReference>
<evidence type="ECO:0000256" key="1">
    <source>
        <dbReference type="ARBA" id="ARBA00022723"/>
    </source>
</evidence>
<dbReference type="HOGENOM" id="CLU_022428_0_0_5"/>
<protein>
    <submittedName>
        <fullName evidence="5">Heme peroxidase-like protein</fullName>
    </submittedName>
</protein>
<keyword evidence="3" id="KW-0560">Oxidoreductase</keyword>